<keyword evidence="3 7" id="KW-0560">Oxidoreductase</keyword>
<dbReference type="InterPro" id="IPR036291">
    <property type="entry name" value="NAD(P)-bd_dom_sf"/>
</dbReference>
<dbReference type="PANTHER" id="PTHR42722:SF1">
    <property type="entry name" value="VALINE DEHYDROGENASE"/>
    <property type="match status" value="1"/>
</dbReference>
<comment type="caution">
    <text evidence="9">The sequence shown here is derived from an EMBL/GenBank/DDBJ whole genome shotgun (WGS) entry which is preliminary data.</text>
</comment>
<dbReference type="InterPro" id="IPR006096">
    <property type="entry name" value="Glu/Leu/Phe/Val/Trp_DH_C"/>
</dbReference>
<dbReference type="GO" id="GO:0000166">
    <property type="term" value="F:nucleotide binding"/>
    <property type="evidence" value="ECO:0007669"/>
    <property type="project" value="UniProtKB-KW"/>
</dbReference>
<dbReference type="Gene3D" id="3.40.50.720">
    <property type="entry name" value="NAD(P)-binding Rossmann-like Domain"/>
    <property type="match status" value="1"/>
</dbReference>
<keyword evidence="10" id="KW-1185">Reference proteome</keyword>
<feature type="binding site" evidence="6">
    <location>
        <begin position="175"/>
        <end position="180"/>
    </location>
    <ligand>
        <name>NAD(+)</name>
        <dbReference type="ChEBI" id="CHEBI:57540"/>
    </ligand>
</feature>
<evidence type="ECO:0000256" key="5">
    <source>
        <dbReference type="PIRSR" id="PIRSR000188-1"/>
    </source>
</evidence>
<dbReference type="InterPro" id="IPR016211">
    <property type="entry name" value="Glu/Phe/Leu/Val/Trp_DH_bac/arc"/>
</dbReference>
<keyword evidence="4 6" id="KW-0520">NAD</keyword>
<dbReference type="InterPro" id="IPR006097">
    <property type="entry name" value="Glu/Leu/Phe/Val/Trp_DH_dimer"/>
</dbReference>
<evidence type="ECO:0000259" key="8">
    <source>
        <dbReference type="SMART" id="SM00839"/>
    </source>
</evidence>
<evidence type="ECO:0000256" key="2">
    <source>
        <dbReference type="ARBA" id="ARBA00006382"/>
    </source>
</evidence>
<evidence type="ECO:0000313" key="10">
    <source>
        <dbReference type="Proteomes" id="UP000027997"/>
    </source>
</evidence>
<dbReference type="PIRSF" id="PIRSF000188">
    <property type="entry name" value="Phe_leu_dh"/>
    <property type="match status" value="1"/>
</dbReference>
<dbReference type="Proteomes" id="UP000027997">
    <property type="component" value="Unassembled WGS sequence"/>
</dbReference>
<feature type="domain" description="Glutamate/phenylalanine/leucine/valine/L-tryptophan dehydrogenase C-terminal" evidence="8">
    <location>
        <begin position="138"/>
        <end position="346"/>
    </location>
</feature>
<dbReference type="InterPro" id="IPR006095">
    <property type="entry name" value="Glu/Leu/Phe/Val/Trp_DH"/>
</dbReference>
<evidence type="ECO:0000256" key="1">
    <source>
        <dbReference type="ARBA" id="ARBA00003868"/>
    </source>
</evidence>
<name>A0A081K5D2_9GAMM</name>
<evidence type="ECO:0000256" key="7">
    <source>
        <dbReference type="RuleBase" id="RU004417"/>
    </source>
</evidence>
<dbReference type="eggNOG" id="COG0334">
    <property type="taxonomic scope" value="Bacteria"/>
</dbReference>
<dbReference type="SMART" id="SM00839">
    <property type="entry name" value="ELFV_dehydrog"/>
    <property type="match status" value="1"/>
</dbReference>
<dbReference type="RefSeq" id="WP_020582579.1">
    <property type="nucleotide sequence ID" value="NZ_JOJP01000001.1"/>
</dbReference>
<dbReference type="InterPro" id="IPR046346">
    <property type="entry name" value="Aminoacid_DH-like_N_sf"/>
</dbReference>
<protein>
    <submittedName>
        <fullName evidence="9">Amino acid dehydrogenase</fullName>
    </submittedName>
</protein>
<proteinExistence type="inferred from homology"/>
<feature type="active site" description="Proton donor/acceptor" evidence="5">
    <location>
        <position position="78"/>
    </location>
</feature>
<keyword evidence="6" id="KW-0547">Nucleotide-binding</keyword>
<evidence type="ECO:0000313" key="9">
    <source>
        <dbReference type="EMBL" id="KEI69358.1"/>
    </source>
</evidence>
<dbReference type="EMBL" id="JOJP01000001">
    <property type="protein sequence ID" value="KEI69358.1"/>
    <property type="molecule type" value="Genomic_DNA"/>
</dbReference>
<dbReference type="AlphaFoldDB" id="A0A081K5D2"/>
<dbReference type="GO" id="GO:0006520">
    <property type="term" value="P:amino acid metabolic process"/>
    <property type="evidence" value="ECO:0007669"/>
    <property type="project" value="InterPro"/>
</dbReference>
<evidence type="ECO:0000256" key="3">
    <source>
        <dbReference type="ARBA" id="ARBA00023002"/>
    </source>
</evidence>
<dbReference type="SUPFAM" id="SSF53223">
    <property type="entry name" value="Aminoacid dehydrogenase-like, N-terminal domain"/>
    <property type="match status" value="1"/>
</dbReference>
<reference evidence="9 10" key="1">
    <citation type="submission" date="2014-06" db="EMBL/GenBank/DDBJ databases">
        <title>Whole Genome Sequences of Three Symbiotic Endozoicomonas Bacteria.</title>
        <authorList>
            <person name="Neave M.J."/>
            <person name="Apprill A."/>
            <person name="Voolstra C.R."/>
        </authorList>
    </citation>
    <scope>NUCLEOTIDE SEQUENCE [LARGE SCALE GENOMIC DNA]</scope>
    <source>
        <strain evidence="9 10">DSM 22380</strain>
    </source>
</reference>
<dbReference type="PANTHER" id="PTHR42722">
    <property type="entry name" value="LEUCINE DEHYDROGENASE"/>
    <property type="match status" value="1"/>
</dbReference>
<dbReference type="GO" id="GO:0016639">
    <property type="term" value="F:oxidoreductase activity, acting on the CH-NH2 group of donors, NAD or NADP as acceptor"/>
    <property type="evidence" value="ECO:0007669"/>
    <property type="project" value="InterPro"/>
</dbReference>
<gene>
    <name evidence="9" type="ORF">GV64_00160</name>
</gene>
<accession>A0A081K5D2</accession>
<organism evidence="9 10">
    <name type="scientific">Endozoicomonas elysicola</name>
    <dbReference type="NCBI Taxonomy" id="305900"/>
    <lineage>
        <taxon>Bacteria</taxon>
        <taxon>Pseudomonadati</taxon>
        <taxon>Pseudomonadota</taxon>
        <taxon>Gammaproteobacteria</taxon>
        <taxon>Oceanospirillales</taxon>
        <taxon>Endozoicomonadaceae</taxon>
        <taxon>Endozoicomonas</taxon>
    </lineage>
</organism>
<comment type="function">
    <text evidence="1">Catalyzes the reversible oxidative deamination of glutamate to alpha-ketoglutarate and ammonia.</text>
</comment>
<evidence type="ECO:0000256" key="4">
    <source>
        <dbReference type="ARBA" id="ARBA00023027"/>
    </source>
</evidence>
<dbReference type="SUPFAM" id="SSF51735">
    <property type="entry name" value="NAD(P)-binding Rossmann-fold domains"/>
    <property type="match status" value="1"/>
</dbReference>
<dbReference type="PRINTS" id="PR00082">
    <property type="entry name" value="GLFDHDRGNASE"/>
</dbReference>
<sequence>MFRQITEARINDLHCKFDEASGLKSVIAIHSTRRGPALGGCRIIPYSSSNEAITDAIRLARGMSYKSALAGLELGGGKAVIMEPEGDYDRKALFEAFGRFLNELGGRYATAMDSGTTVADMDTIATQSPHVTCTSSCGSPAPFTAEGVYFGVLACLKAHPALPDNLKGLRVAVQGLGNVGYALCERLYNDGVQLIVADINQQRVDQCVREFGAIAVAPDEIYGVACDLFCPCGLGGVLNSQTIGQLQCAAVAGSANNQLLTEQDGLALFDREILFAPDYLINSGGLIFVAMTYLQSSQSDMQRRLKGIHDTLLQIFSRQNQTGLPASVIADQMAEAIVYGDDASQLTA</sequence>
<dbReference type="CDD" id="cd01075">
    <property type="entry name" value="NAD_bind_Leu_Phe_Val_DH"/>
    <property type="match status" value="1"/>
</dbReference>
<comment type="similarity">
    <text evidence="2 7">Belongs to the Glu/Leu/Phe/Val dehydrogenases family.</text>
</comment>
<dbReference type="Gene3D" id="3.40.50.10860">
    <property type="entry name" value="Leucine Dehydrogenase, chain A, domain 1"/>
    <property type="match status" value="1"/>
</dbReference>
<dbReference type="STRING" id="305900.GV64_00160"/>
<dbReference type="Pfam" id="PF02812">
    <property type="entry name" value="ELFV_dehydrog_N"/>
    <property type="match status" value="1"/>
</dbReference>
<dbReference type="Pfam" id="PF00208">
    <property type="entry name" value="ELFV_dehydrog"/>
    <property type="match status" value="1"/>
</dbReference>
<evidence type="ECO:0000256" key="6">
    <source>
        <dbReference type="PIRSR" id="PIRSR000188-2"/>
    </source>
</evidence>